<reference evidence="1 2" key="1">
    <citation type="submission" date="2019-02" db="EMBL/GenBank/DDBJ databases">
        <title>Genomic Encyclopedia of Type Strains, Phase IV (KMG-IV): sequencing the most valuable type-strain genomes for metagenomic binning, comparative biology and taxonomic classification.</title>
        <authorList>
            <person name="Goeker M."/>
        </authorList>
    </citation>
    <scope>NUCLEOTIDE SEQUENCE [LARGE SCALE GENOMIC DNA]</scope>
    <source>
        <strain evidence="1 2">DSM 101727</strain>
    </source>
</reference>
<dbReference type="EMBL" id="SGWQ01000011">
    <property type="protein sequence ID" value="RZS32792.1"/>
    <property type="molecule type" value="Genomic_DNA"/>
</dbReference>
<dbReference type="SUPFAM" id="SSF63829">
    <property type="entry name" value="Calcium-dependent phosphotriesterase"/>
    <property type="match status" value="1"/>
</dbReference>
<dbReference type="AlphaFoldDB" id="A0A4Q7KFX9"/>
<protein>
    <submittedName>
        <fullName evidence="1">Uncharacterized protein</fullName>
    </submittedName>
</protein>
<evidence type="ECO:0000313" key="1">
    <source>
        <dbReference type="EMBL" id="RZS32792.1"/>
    </source>
</evidence>
<comment type="caution">
    <text evidence="1">The sequence shown here is derived from an EMBL/GenBank/DDBJ whole genome shotgun (WGS) entry which is preliminary data.</text>
</comment>
<accession>A0A4Q7KFX9</accession>
<sequence length="293" mass="32116">MFEPPRDGDVLVSADVGPHGELVTLWAAEADREALHGRTVAPSGVSHAHTRTERPVTVRVCVHYDDTVHQVEIDKFRLAHPSVQPLPDGRLLAVGARCRSDNGGPERNAVVYDERGRKITAASVGDGVNHVRTTPSGAIWVGYFDEGITGIGAPGIVRFDQDLQVAWRFPVNVLDDGILDCYALNSDGENIWACTYPEFPVIRIDGERVTSWRNRLRGVDALITDGRRCALVGGYGSDRDRLMIGQLDGGGYNPRDRRRLVTPPGDRIAITGRCSTLHVVAGHTWWTLDLADL</sequence>
<organism evidence="1 2">
    <name type="scientific">Herbihabitans rhizosphaerae</name>
    <dbReference type="NCBI Taxonomy" id="1872711"/>
    <lineage>
        <taxon>Bacteria</taxon>
        <taxon>Bacillati</taxon>
        <taxon>Actinomycetota</taxon>
        <taxon>Actinomycetes</taxon>
        <taxon>Pseudonocardiales</taxon>
        <taxon>Pseudonocardiaceae</taxon>
        <taxon>Herbihabitans</taxon>
    </lineage>
</organism>
<evidence type="ECO:0000313" key="2">
    <source>
        <dbReference type="Proteomes" id="UP000294257"/>
    </source>
</evidence>
<proteinExistence type="predicted"/>
<keyword evidence="2" id="KW-1185">Reference proteome</keyword>
<dbReference type="Proteomes" id="UP000294257">
    <property type="component" value="Unassembled WGS sequence"/>
</dbReference>
<gene>
    <name evidence="1" type="ORF">EV193_111177</name>
</gene>
<name>A0A4Q7KFX9_9PSEU</name>